<sequence length="362" mass="39007">MGVPTIDEDLMQITRIRPAALSGAQLDSLVAEVVAFDTRENAASGLGPDFGPLPTQVRQALRASTRYTTREFWVGRLGGEIVAKGTAHLGLVDNTDQAEVWLAVDPARRRQGLGSALLARMEADLTGSGRTRLLSFNEVPVEECTAARRQAHLAAASGVGSLSLGVPSVAFLARHGFVLEQLERCSAARTATAAGIDIGDFDPDYSILTWSGATPEEHLAGMAVLHQRMSTDTPGAQRLSEEERWDEERVRELDAERARSGERMHTALALHGDAAAGFTEVAESLDRPEAGWQGATIVAKEHRGHRLGAHLKIANHTALAAATGVRRVYTWNAAENSWMLAINDLAGFATHAWTGVWQKRLA</sequence>
<reference evidence="2 3" key="1">
    <citation type="submission" date="2018-06" db="EMBL/GenBank/DDBJ databases">
        <title>Freshwater and sediment microbial communities from various areas in North America, analyzing microbe dynamics in response to fracking.</title>
        <authorList>
            <person name="Lamendella R."/>
        </authorList>
    </citation>
    <scope>NUCLEOTIDE SEQUENCE [LARGE SCALE GENOMIC DNA]</scope>
    <source>
        <strain evidence="2 3">3b_TX</strain>
    </source>
</reference>
<dbReference type="Pfam" id="PF13508">
    <property type="entry name" value="Acetyltransf_7"/>
    <property type="match status" value="1"/>
</dbReference>
<dbReference type="SUPFAM" id="SSF55729">
    <property type="entry name" value="Acyl-CoA N-acyltransferases (Nat)"/>
    <property type="match status" value="2"/>
</dbReference>
<dbReference type="GO" id="GO:0016747">
    <property type="term" value="F:acyltransferase activity, transferring groups other than amino-acyl groups"/>
    <property type="evidence" value="ECO:0007669"/>
    <property type="project" value="InterPro"/>
</dbReference>
<comment type="caution">
    <text evidence="2">The sequence shown here is derived from an EMBL/GenBank/DDBJ whole genome shotgun (WGS) entry which is preliminary data.</text>
</comment>
<organism evidence="2 3">
    <name type="scientific">Brevibacterium celere</name>
    <dbReference type="NCBI Taxonomy" id="225845"/>
    <lineage>
        <taxon>Bacteria</taxon>
        <taxon>Bacillati</taxon>
        <taxon>Actinomycetota</taxon>
        <taxon>Actinomycetes</taxon>
        <taxon>Micrococcales</taxon>
        <taxon>Brevibacteriaceae</taxon>
        <taxon>Brevibacterium</taxon>
    </lineage>
</organism>
<dbReference type="InterPro" id="IPR016181">
    <property type="entry name" value="Acyl_CoA_acyltransferase"/>
</dbReference>
<protein>
    <submittedName>
        <fullName evidence="2">Acetyltransferase (GNAT) family protein</fullName>
    </submittedName>
</protein>
<dbReference type="PROSITE" id="PS51186">
    <property type="entry name" value="GNAT"/>
    <property type="match status" value="1"/>
</dbReference>
<dbReference type="CDD" id="cd04301">
    <property type="entry name" value="NAT_SF"/>
    <property type="match status" value="1"/>
</dbReference>
<name>A0A366ICS6_9MICO</name>
<dbReference type="Proteomes" id="UP000253509">
    <property type="component" value="Unassembled WGS sequence"/>
</dbReference>
<proteinExistence type="predicted"/>
<dbReference type="RefSeq" id="WP_245940831.1">
    <property type="nucleotide sequence ID" value="NZ_QNSB01000015.1"/>
</dbReference>
<keyword evidence="2" id="KW-0808">Transferase</keyword>
<feature type="domain" description="N-acetyltransferase" evidence="1">
    <location>
        <begin position="1"/>
        <end position="199"/>
    </location>
</feature>
<evidence type="ECO:0000313" key="3">
    <source>
        <dbReference type="Proteomes" id="UP000253509"/>
    </source>
</evidence>
<dbReference type="AlphaFoldDB" id="A0A366ICS6"/>
<evidence type="ECO:0000259" key="1">
    <source>
        <dbReference type="PROSITE" id="PS51186"/>
    </source>
</evidence>
<dbReference type="Gene3D" id="3.40.630.30">
    <property type="match status" value="1"/>
</dbReference>
<dbReference type="InterPro" id="IPR000182">
    <property type="entry name" value="GNAT_dom"/>
</dbReference>
<dbReference type="EMBL" id="QNSB01000015">
    <property type="protein sequence ID" value="RBP68744.1"/>
    <property type="molecule type" value="Genomic_DNA"/>
</dbReference>
<evidence type="ECO:0000313" key="2">
    <source>
        <dbReference type="EMBL" id="RBP68744.1"/>
    </source>
</evidence>
<keyword evidence="3" id="KW-1185">Reference proteome</keyword>
<gene>
    <name evidence="2" type="ORF">DFO65_11521</name>
</gene>
<accession>A0A366ICS6</accession>